<feature type="compositionally biased region" description="Acidic residues" evidence="2">
    <location>
        <begin position="735"/>
        <end position="751"/>
    </location>
</feature>
<sequence>MPQQRFSTAVGFGRRAEPSSSSSDDEDSREIASFRNRTVGKHGAKLGEEDVWAEVSNSRSQGPPRTSHFHSSPARLEADVSSVVSSRKQGGSTRLQARHAYLNSGGFGAEPGTSEEEETEEEAQDGYYPWPREGESHDRRETQSLPRRRSAATWQRTHDWAETARSGGRYVTGPEEDPSSEDDEEEQSPAYLQDRFARHPQSSSFQRSDSFCGSRSRHSLPSRGNRDGESVASERGRTSSIVEPTVRKLQESSAREVMATVVEPRLKWQKSLKAFQSCLRMEPSEEETVGYESDEEEDTEERPREGLPRGVTAEHAGQRGVRYVSDGGRGPPNLRAYSREDEAEEDQEEKGDEEDSEFARRVAMAAGPRTGRSVQLPSGRGSGDRLQARNPHRDARLARSHWDGEDEDTIYRGENRSRWPRFTATSVSPRSFVGHTPREDSEDEEEQLAELKTYVNKKLSALDRNHGPFRGPRKGAEDEGDEGGRALAPSRKAYRGTLLAALAPGFGTEDDKRSPRSPHFGSADDTDGGEETVSSPSFGAKFPGSSKQQTREMFDKPSEQGATLLSSSRPRLTSQGDADTSSTLTSTPRADTFQLSSPAFPSSFSASFPPSEPVAAKEKIASGFPSRIQQMVGSAEEGEAEEEDGMQYISEEEQEAKLKALQDRYMAKYAELKRAPVLSGNTEDDEEAVEVQISTEETQNEPEGDEESVEQAVEEESACEEQQDGEDENCRDACEEGEGGADGDEDPATEECGEHETVEAEDHQANEDEEETEVNAEETGGDVGEVAEEQDEAVADASPDEPAEECAEEHEAEAGDAKEGEESAQASPPRSGDAEEKDEKSHIKSQVVEALQDVLLSVLRPPSSLPSNSVPHMLPIEAPASSDVSGCAPPTAVAARGLLAALLGRAGSVSSCSDSKEPLALTEISPRGVRENEHLLQSLENPRFASAESILVEAAAGAVMSGTTPRPADMGDGVIRSVLPSPRDHPSAGGPSEAAWKIPSGPAVTSDWSISFLRRGREGDERRRDVSPRGLPVATFPGFSAAKRSSFGQDPRELSPLADVFPPVSGAAIAGGRFAGASSAASFVGETQERLPFDCMRAGQSEEGQALMTHVQLLAGLSGGFQADKSAVTAPYSSMPGPPEGQKLPQEEEERSSPETDRPPQIPSTDDSPPSSFPSSSVASRAFPPVVRALSEARLTTRLGGRLSASLTGTGKKGNKDRDGQAGTETAPGTGVARRTSMECPAKRDRLSEIRRQLKERAGCQEGKPSGEPLPVCPSSSDVFERLCASRPTTPRETATPRRHAQSFFSFDGLEAVPFPALGELKRQLVSQQRGPEEDLLTGKGAGSADILALLAGSTRRVKSGLPVPPPGRPRHSGWSETETGKTKTHGPKADRTGQKSSDVSQDLPSWIELSPDSRTGSSVALCTTTAGGSSPRGRERTVSGEDTFEDEEQDEVEEDETRSCASRTKAGGSSKRGAEAEKKGEKKRKEEARGEVGEQGRTESKRLADKATGGKGRRGLDKRKVAEAAYQSEAEQTFRPTTPSGGDRRSPAIVGHSKRSRREKKERDTRHFSSPRDTHAIVEAHAKGEVTADEESEATRKLQEAQKRQQEMEARTEEQTLLLTAAQKHVQEVHKELERLARENSTLQEEKQQQELKVRQIMKSASRTNLQLLALKAQQPAWERLKKSEEQHHELEALEKELESLKKSVLERTSREHGTIVDLRGRLAATEQLLKERTEAMDRRQAEGEAERRTREALSMQVEEWRVRHEAQTETLRRLTARLGAAEQAKTQLENKLADMLKLMERVKAALVATRNEAAEHKRARESAEKELIWKHAKSVSCAVQTETTGVKHSGMQADLKSSEKNVTTVGVQVGHPTEKSLLGEQDHAREQKLASALAKQKQLTMQVRSEHKKRASAWSAEKAELQAFVISLQGRIAELEKIQKLAMGSKSSVNPPLVPYHMNPFPVGCAPPISSLCPPGMAVASSFAATPFPLPPVSHVPQTLREGAKERDTGRQGARRNGLLSAEADAPEFAEQEEQALLDFVSDLIQTEDAVEAREGDGRVAKGKEHDEPEGQQPRRREDARDTIAADLRAMGETVRVLEDQLDERLRILGTLEDEELDAQGENRGETEAAKKVESAGGVAWSIDEKHSSSEKSLRSGAHSALSASPRTVPGTAQSRSKEASVSCSVSSRLSPVGRIDSLLATPLDSPHVDAGLSALEETGTADRSFPGANGKDASDFMRRGIDQILANKNATSPTARVPQTSLSGGKNPYDSIAHLLTESRRENRATSSAREKVQELRRQLREHGVLS</sequence>
<feature type="compositionally biased region" description="Low complexity" evidence="2">
    <location>
        <begin position="596"/>
        <end position="609"/>
    </location>
</feature>
<feature type="compositionally biased region" description="Polar residues" evidence="2">
    <location>
        <begin position="1395"/>
        <end position="1404"/>
    </location>
</feature>
<feature type="compositionally biased region" description="Acidic residues" evidence="2">
    <location>
        <begin position="174"/>
        <end position="187"/>
    </location>
</feature>
<reference evidence="3" key="1">
    <citation type="submission" date="2011-03" db="EMBL/GenBank/DDBJ databases">
        <title>Comparative genomics and transcriptomics of Neospora caninum and Toxoplasma gondii.</title>
        <authorList>
            <person name="Reid A.J."/>
            <person name="Sohal A."/>
            <person name="Harris D."/>
            <person name="Quail M."/>
            <person name="Sanders M."/>
            <person name="Berriman M."/>
            <person name="Wastling J.M."/>
            <person name="Pain A."/>
        </authorList>
    </citation>
    <scope>NUCLEOTIDE SEQUENCE</scope>
    <source>
        <strain evidence="3">Liverpool</strain>
    </source>
</reference>
<feature type="compositionally biased region" description="Acidic residues" evidence="2">
    <location>
        <begin position="284"/>
        <end position="300"/>
    </location>
</feature>
<feature type="compositionally biased region" description="Acidic residues" evidence="2">
    <location>
        <begin position="636"/>
        <end position="654"/>
    </location>
</feature>
<evidence type="ECO:0000256" key="1">
    <source>
        <dbReference type="SAM" id="Coils"/>
    </source>
</evidence>
<feature type="compositionally biased region" description="Polar residues" evidence="2">
    <location>
        <begin position="575"/>
        <end position="595"/>
    </location>
</feature>
<feature type="compositionally biased region" description="Polar residues" evidence="2">
    <location>
        <begin position="82"/>
        <end position="95"/>
    </location>
</feature>
<gene>
    <name evidence="4" type="ORF">BN1204_069700</name>
    <name evidence="3" type="ORF">NCLIV_069700</name>
</gene>
<feature type="region of interest" description="Disordered" evidence="2">
    <location>
        <begin position="1354"/>
        <end position="1613"/>
    </location>
</feature>
<feature type="compositionally biased region" description="Basic and acidic residues" evidence="2">
    <location>
        <begin position="382"/>
        <end position="401"/>
    </location>
</feature>
<feature type="compositionally biased region" description="Polar residues" evidence="2">
    <location>
        <begin position="1530"/>
        <end position="1541"/>
    </location>
</feature>
<feature type="region of interest" description="Disordered" evidence="2">
    <location>
        <begin position="2119"/>
        <end position="2138"/>
    </location>
</feature>
<feature type="region of interest" description="Disordered" evidence="2">
    <location>
        <begin position="428"/>
        <end position="654"/>
    </location>
</feature>
<feature type="compositionally biased region" description="Polar residues" evidence="2">
    <location>
        <begin position="1413"/>
        <end position="1429"/>
    </location>
</feature>
<feature type="compositionally biased region" description="Basic and acidic residues" evidence="2">
    <location>
        <begin position="132"/>
        <end position="142"/>
    </location>
</feature>
<keyword evidence="1" id="KW-0175">Coiled coil</keyword>
<accession>F0JB48</accession>
<feature type="compositionally biased region" description="Low complexity" evidence="2">
    <location>
        <begin position="1163"/>
        <end position="1183"/>
    </location>
</feature>
<organism>
    <name type="scientific">Neospora caninum (strain Liverpool)</name>
    <dbReference type="NCBI Taxonomy" id="572307"/>
    <lineage>
        <taxon>Eukaryota</taxon>
        <taxon>Sar</taxon>
        <taxon>Alveolata</taxon>
        <taxon>Apicomplexa</taxon>
        <taxon>Conoidasida</taxon>
        <taxon>Coccidia</taxon>
        <taxon>Eucoccidiorida</taxon>
        <taxon>Eimeriorina</taxon>
        <taxon>Sarcocystidae</taxon>
        <taxon>Neospora</taxon>
    </lineage>
</organism>
<feature type="compositionally biased region" description="Basic and acidic residues" evidence="2">
    <location>
        <begin position="2123"/>
        <end position="2136"/>
    </location>
</feature>
<feature type="region of interest" description="Disordered" evidence="2">
    <location>
        <begin position="279"/>
        <end position="401"/>
    </location>
</feature>
<feature type="region of interest" description="Disordered" evidence="2">
    <location>
        <begin position="2253"/>
        <end position="2310"/>
    </location>
</feature>
<feature type="compositionally biased region" description="Polar residues" evidence="2">
    <location>
        <begin position="200"/>
        <end position="213"/>
    </location>
</feature>
<reference evidence="3" key="2">
    <citation type="submission" date="2011-03" db="EMBL/GenBank/DDBJ databases">
        <authorList>
            <person name="Aslett M."/>
        </authorList>
    </citation>
    <scope>NUCLEOTIDE SEQUENCE</scope>
    <source>
        <strain evidence="3">Liverpool</strain>
    </source>
</reference>
<feature type="compositionally biased region" description="Acidic residues" evidence="2">
    <location>
        <begin position="1443"/>
        <end position="1457"/>
    </location>
</feature>
<feature type="region of interest" description="Disordered" evidence="2">
    <location>
        <begin position="1324"/>
        <end position="1343"/>
    </location>
</feature>
<evidence type="ECO:0000256" key="2">
    <source>
        <dbReference type="SAM" id="MobiDB-lite"/>
    </source>
</evidence>
<name>F0JB48_NEOCL</name>
<feature type="compositionally biased region" description="Polar residues" evidence="2">
    <location>
        <begin position="2164"/>
        <end position="2176"/>
    </location>
</feature>
<feature type="region of interest" description="Disordered" evidence="2">
    <location>
        <begin position="2054"/>
        <end position="2083"/>
    </location>
</feature>
<feature type="compositionally biased region" description="Basic and acidic residues" evidence="2">
    <location>
        <begin position="1594"/>
        <end position="1613"/>
    </location>
</feature>
<evidence type="ECO:0000313" key="4">
    <source>
        <dbReference type="EMBL" id="CEL71315.1"/>
    </source>
</evidence>
<dbReference type="VEuPathDB" id="ToxoDB:NCLIV_069700"/>
<feature type="compositionally biased region" description="Basic and acidic residues" evidence="2">
    <location>
        <begin position="812"/>
        <end position="821"/>
    </location>
</feature>
<evidence type="ECO:0000313" key="3">
    <source>
        <dbReference type="EMBL" id="CCA30155.1"/>
    </source>
</evidence>
<dbReference type="EMBL" id="LN714488">
    <property type="protein sequence ID" value="CEL71315.1"/>
    <property type="molecule type" value="Genomic_DNA"/>
</dbReference>
<feature type="region of interest" description="Disordered" evidence="2">
    <location>
        <begin position="962"/>
        <end position="1003"/>
    </location>
</feature>
<feature type="compositionally biased region" description="Basic and acidic residues" evidence="2">
    <location>
        <begin position="2280"/>
        <end position="2310"/>
    </location>
</feature>
<dbReference type="EMBL" id="CADU01000315">
    <property type="protein sequence ID" value="CCA30155.1"/>
    <property type="molecule type" value="Genomic_DNA"/>
</dbReference>
<feature type="compositionally biased region" description="Basic and acidic residues" evidence="2">
    <location>
        <begin position="832"/>
        <end position="842"/>
    </location>
</feature>
<feature type="region of interest" description="Disordered" evidence="2">
    <location>
        <begin position="2146"/>
        <end position="2189"/>
    </location>
</feature>
<feature type="coiled-coil region" evidence="1">
    <location>
        <begin position="1766"/>
        <end position="1828"/>
    </location>
</feature>
<feature type="region of interest" description="Disordered" evidence="2">
    <location>
        <begin position="1128"/>
        <end position="1183"/>
    </location>
</feature>
<feature type="compositionally biased region" description="Basic and acidic residues" evidence="2">
    <location>
        <begin position="1473"/>
        <end position="1506"/>
    </location>
</feature>
<feature type="compositionally biased region" description="Acidic residues" evidence="2">
    <location>
        <begin position="341"/>
        <end position="356"/>
    </location>
</feature>
<feature type="compositionally biased region" description="Polar residues" evidence="2">
    <location>
        <begin position="55"/>
        <end position="64"/>
    </location>
</feature>
<feature type="compositionally biased region" description="Low complexity" evidence="2">
    <location>
        <begin position="563"/>
        <end position="574"/>
    </location>
</feature>
<feature type="compositionally biased region" description="Basic and acidic residues" evidence="2">
    <location>
        <begin position="752"/>
        <end position="766"/>
    </location>
</feature>
<feature type="compositionally biased region" description="Acidic residues" evidence="2">
    <location>
        <begin position="698"/>
        <end position="727"/>
    </location>
</feature>
<feature type="compositionally biased region" description="Basic and acidic residues" evidence="2">
    <location>
        <begin position="224"/>
        <end position="237"/>
    </location>
</feature>
<feature type="region of interest" description="Disordered" evidence="2">
    <location>
        <begin position="674"/>
        <end position="846"/>
    </location>
</feature>
<feature type="compositionally biased region" description="Acidic residues" evidence="2">
    <location>
        <begin position="113"/>
        <end position="124"/>
    </location>
</feature>
<feature type="compositionally biased region" description="Basic and acidic residues" evidence="2">
    <location>
        <begin position="1241"/>
        <end position="1259"/>
    </location>
</feature>
<feature type="compositionally biased region" description="Basic and acidic residues" evidence="2">
    <location>
        <begin position="1560"/>
        <end position="1587"/>
    </location>
</feature>
<protein>
    <submittedName>
        <fullName evidence="3">Uncharacterized protein</fullName>
    </submittedName>
</protein>
<proteinExistence type="predicted"/>
<feature type="compositionally biased region" description="Polar residues" evidence="2">
    <location>
        <begin position="2253"/>
        <end position="2267"/>
    </location>
</feature>
<reference evidence="4" key="3">
    <citation type="journal article" date="2015" name="PLoS ONE">
        <title>Comprehensive Evaluation of Toxoplasma gondii VEG and Neospora caninum LIV Genomes with Tachyzoite Stage Transcriptome and Proteome Defines Novel Transcript Features.</title>
        <authorList>
            <person name="Ramaprasad A."/>
            <person name="Mourier T."/>
            <person name="Naeem R."/>
            <person name="Malas T.B."/>
            <person name="Moussa E."/>
            <person name="Panigrahi A."/>
            <person name="Vermont S.J."/>
            <person name="Otto T.D."/>
            <person name="Wastling J."/>
            <person name="Pain A."/>
        </authorList>
    </citation>
    <scope>NUCLEOTIDE SEQUENCE</scope>
    <source>
        <strain evidence="4">Liverpool</strain>
    </source>
</reference>
<feature type="compositionally biased region" description="Basic and acidic residues" evidence="2">
    <location>
        <begin position="2146"/>
        <end position="2156"/>
    </location>
</feature>
<feature type="region of interest" description="Disordered" evidence="2">
    <location>
        <begin position="1"/>
        <end position="247"/>
    </location>
</feature>
<feature type="region of interest" description="Disordered" evidence="2">
    <location>
        <begin position="1201"/>
        <end position="1275"/>
    </location>
</feature>
<feature type="compositionally biased region" description="Basic and acidic residues" evidence="2">
    <location>
        <begin position="549"/>
        <end position="558"/>
    </location>
</feature>
<feature type="compositionally biased region" description="Acidic residues" evidence="2">
    <location>
        <begin position="767"/>
        <end position="811"/>
    </location>
</feature>